<dbReference type="EMBL" id="PGTL01000017">
    <property type="protein sequence ID" value="PJF42447.1"/>
    <property type="molecule type" value="Genomic_DNA"/>
</dbReference>
<protein>
    <submittedName>
        <fullName evidence="4">Uncharacterized protein</fullName>
    </submittedName>
</protein>
<evidence type="ECO:0000256" key="1">
    <source>
        <dbReference type="ARBA" id="ARBA00022574"/>
    </source>
</evidence>
<dbReference type="InterPro" id="IPR020472">
    <property type="entry name" value="WD40_PAC1"/>
</dbReference>
<evidence type="ECO:0000313" key="4">
    <source>
        <dbReference type="EMBL" id="PJF35536.1"/>
    </source>
</evidence>
<dbReference type="InterPro" id="IPR001680">
    <property type="entry name" value="WD40_rpt"/>
</dbReference>
<dbReference type="PROSITE" id="PS00678">
    <property type="entry name" value="WD_REPEATS_1"/>
    <property type="match status" value="2"/>
</dbReference>
<dbReference type="CDD" id="cd00200">
    <property type="entry name" value="WD40"/>
    <property type="match status" value="1"/>
</dbReference>
<organism evidence="4 7">
    <name type="scientific">Candidatus Thermofonsia Clade 1 bacterium</name>
    <dbReference type="NCBI Taxonomy" id="2364210"/>
    <lineage>
        <taxon>Bacteria</taxon>
        <taxon>Bacillati</taxon>
        <taxon>Chloroflexota</taxon>
        <taxon>Candidatus Thermofontia</taxon>
        <taxon>Candidatus Thermofonsia Clade 1</taxon>
    </lineage>
</organism>
<feature type="repeat" description="WD" evidence="3">
    <location>
        <begin position="284"/>
        <end position="325"/>
    </location>
</feature>
<dbReference type="SMART" id="SM00320">
    <property type="entry name" value="WD40"/>
    <property type="match status" value="10"/>
</dbReference>
<dbReference type="PANTHER" id="PTHR19848:SF8">
    <property type="entry name" value="F-BOX AND WD REPEAT DOMAIN CONTAINING 7"/>
    <property type="match status" value="1"/>
</dbReference>
<evidence type="ECO:0000313" key="7">
    <source>
        <dbReference type="Proteomes" id="UP000229681"/>
    </source>
</evidence>
<reference evidence="6 7" key="1">
    <citation type="submission" date="2017-11" db="EMBL/GenBank/DDBJ databases">
        <title>Evolution of Phototrophy in the Chloroflexi Phylum Driven by Horizontal Gene Transfer.</title>
        <authorList>
            <person name="Ward L.M."/>
            <person name="Hemp J."/>
            <person name="Shih P.M."/>
            <person name="Mcglynn S.E."/>
            <person name="Fischer W."/>
        </authorList>
    </citation>
    <scope>NUCLEOTIDE SEQUENCE [LARGE SCALE GENOMIC DNA]</scope>
    <source>
        <strain evidence="5">CP1_1M</strain>
        <strain evidence="4">JP3_13</strain>
    </source>
</reference>
<dbReference type="PROSITE" id="PS50294">
    <property type="entry name" value="WD_REPEATS_REGION"/>
    <property type="match status" value="4"/>
</dbReference>
<evidence type="ECO:0000256" key="3">
    <source>
        <dbReference type="PROSITE-ProRule" id="PRU00221"/>
    </source>
</evidence>
<dbReference type="Pfam" id="PF00400">
    <property type="entry name" value="WD40"/>
    <property type="match status" value="3"/>
</dbReference>
<feature type="repeat" description="WD" evidence="3">
    <location>
        <begin position="159"/>
        <end position="200"/>
    </location>
</feature>
<feature type="repeat" description="WD" evidence="3">
    <location>
        <begin position="201"/>
        <end position="242"/>
    </location>
</feature>
<feature type="repeat" description="WD" evidence="3">
    <location>
        <begin position="453"/>
        <end position="487"/>
    </location>
</feature>
<dbReference type="PRINTS" id="PR00320">
    <property type="entry name" value="GPROTEINBRPT"/>
</dbReference>
<dbReference type="InterPro" id="IPR015943">
    <property type="entry name" value="WD40/YVTN_repeat-like_dom_sf"/>
</dbReference>
<dbReference type="PROSITE" id="PS50082">
    <property type="entry name" value="WD_REPEATS_2"/>
    <property type="match status" value="5"/>
</dbReference>
<dbReference type="AlphaFoldDB" id="A0A2M8PD98"/>
<evidence type="ECO:0000256" key="2">
    <source>
        <dbReference type="ARBA" id="ARBA00022737"/>
    </source>
</evidence>
<keyword evidence="2" id="KW-0677">Repeat</keyword>
<dbReference type="EMBL" id="PGTM01000142">
    <property type="protein sequence ID" value="PJF35536.1"/>
    <property type="molecule type" value="Genomic_DNA"/>
</dbReference>
<dbReference type="Proteomes" id="UP000229681">
    <property type="component" value="Unassembled WGS sequence"/>
</dbReference>
<keyword evidence="1 3" id="KW-0853">WD repeat</keyword>
<dbReference type="Gene3D" id="2.130.10.10">
    <property type="entry name" value="YVTN repeat-like/Quinoprotein amine dehydrogenase"/>
    <property type="match status" value="4"/>
</dbReference>
<evidence type="ECO:0000313" key="5">
    <source>
        <dbReference type="EMBL" id="PJF42447.1"/>
    </source>
</evidence>
<comment type="caution">
    <text evidence="4">The sequence shown here is derived from an EMBL/GenBank/DDBJ whole genome shotgun (WGS) entry which is preliminary data.</text>
</comment>
<dbReference type="Pfam" id="PF23410">
    <property type="entry name" value="Beta-prop_VPS8"/>
    <property type="match status" value="2"/>
</dbReference>
<proteinExistence type="predicted"/>
<dbReference type="Proteomes" id="UP000228947">
    <property type="component" value="Unassembled WGS sequence"/>
</dbReference>
<dbReference type="PANTHER" id="PTHR19848">
    <property type="entry name" value="WD40 REPEAT PROTEIN"/>
    <property type="match status" value="1"/>
</dbReference>
<evidence type="ECO:0000313" key="6">
    <source>
        <dbReference type="Proteomes" id="UP000228947"/>
    </source>
</evidence>
<dbReference type="InterPro" id="IPR036322">
    <property type="entry name" value="WD40_repeat_dom_sf"/>
</dbReference>
<name>A0A2M8PD98_9CHLR</name>
<sequence>MKLSYRKLIGAAFVWLLLSSSLLTVVAQDGVTIVGRGGIRHLAASPDGKYIAVASTIGIWLYDAADVTRQPRFISGHNEEVQQVAFSADSTKLASASLDGTLGVWDVATGARLQTLAGARSGFYAVAFSPDAALVAGATTDQNAIRLWETESGRPAGILQGHRSQIVAIAFSADGAQIASGSSDQSVRLWDVVKGAEQRTLEENKARVTALAYSPDGALLAVGGSNGNVLLYETRGYKVTQTLEMGRTNVSSLAFSSDGKTLAVGAAAKIFLWDVASGRNLTSFDAHRGSVISLTYSADGARIISGGTDNALRVFNANSTREEAQTRAEHARDLLHTVFSADGRFAAYATSGDPFVRLVSLADGSTQLIDNINTASALAFSRSADLLAAASADNVILYNTTNLRIEATLRPSARIGAISALAFSSDSSQIAVGYGQGAIVIYETNSGRTVRQLSGHTQAVRSLSFSADDKTLYSTSADGSLRIWSLE</sequence>
<feature type="repeat" description="WD" evidence="3">
    <location>
        <begin position="74"/>
        <end position="115"/>
    </location>
</feature>
<dbReference type="SUPFAM" id="SSF50978">
    <property type="entry name" value="WD40 repeat-like"/>
    <property type="match status" value="2"/>
</dbReference>
<dbReference type="InterPro" id="IPR019775">
    <property type="entry name" value="WD40_repeat_CS"/>
</dbReference>
<accession>A0A2M8PD98</accession>
<gene>
    <name evidence="4" type="ORF">CUN49_10060</name>
    <name evidence="5" type="ORF">CUN50_04090</name>
</gene>